<evidence type="ECO:0000313" key="3">
    <source>
        <dbReference type="Proteomes" id="UP001140172"/>
    </source>
</evidence>
<dbReference type="PANTHER" id="PTHR10658:SF11">
    <property type="entry name" value="VIBRATOR, ISOFORM B"/>
    <property type="match status" value="1"/>
</dbReference>
<protein>
    <recommendedName>
        <fullName evidence="1">Phosphatidylinositol transfer protein N-terminal domain-containing protein</fullName>
    </recommendedName>
</protein>
<organism evidence="2 3">
    <name type="scientific">Coemansia interrupta</name>
    <dbReference type="NCBI Taxonomy" id="1126814"/>
    <lineage>
        <taxon>Eukaryota</taxon>
        <taxon>Fungi</taxon>
        <taxon>Fungi incertae sedis</taxon>
        <taxon>Zoopagomycota</taxon>
        <taxon>Kickxellomycotina</taxon>
        <taxon>Kickxellomycetes</taxon>
        <taxon>Kickxellales</taxon>
        <taxon>Kickxellaceae</taxon>
        <taxon>Coemansia</taxon>
    </lineage>
</organism>
<feature type="domain" description="Phosphatidylinositol transfer protein N-terminal" evidence="1">
    <location>
        <begin position="3"/>
        <end position="247"/>
    </location>
</feature>
<dbReference type="SUPFAM" id="SSF55961">
    <property type="entry name" value="Bet v1-like"/>
    <property type="match status" value="1"/>
</dbReference>
<evidence type="ECO:0000313" key="2">
    <source>
        <dbReference type="EMBL" id="KAJ2785651.1"/>
    </source>
</evidence>
<dbReference type="InterPro" id="IPR055261">
    <property type="entry name" value="PI_transfer_N"/>
</dbReference>
<dbReference type="EMBL" id="JANBUM010000082">
    <property type="protein sequence ID" value="KAJ2785651.1"/>
    <property type="molecule type" value="Genomic_DNA"/>
</dbReference>
<dbReference type="Proteomes" id="UP001140172">
    <property type="component" value="Unassembled WGS sequence"/>
</dbReference>
<keyword evidence="3" id="KW-1185">Reference proteome</keyword>
<dbReference type="GO" id="GO:0005737">
    <property type="term" value="C:cytoplasm"/>
    <property type="evidence" value="ECO:0007669"/>
    <property type="project" value="UniProtKB-ARBA"/>
</dbReference>
<dbReference type="InterPro" id="IPR001666">
    <property type="entry name" value="PI_transfer"/>
</dbReference>
<dbReference type="PRINTS" id="PR00391">
    <property type="entry name" value="PITRANSFER"/>
</dbReference>
<dbReference type="FunFam" id="3.30.530.20:FF:000028">
    <property type="entry name" value="Phosphatidylinositol transfer protein 5"/>
    <property type="match status" value="1"/>
</dbReference>
<dbReference type="GO" id="GO:0008526">
    <property type="term" value="F:phosphatidylinositol transfer activity"/>
    <property type="evidence" value="ECO:0007669"/>
    <property type="project" value="UniProtKB-ARBA"/>
</dbReference>
<proteinExistence type="predicted"/>
<dbReference type="AlphaFoldDB" id="A0A9W8LM70"/>
<dbReference type="GO" id="GO:0071944">
    <property type="term" value="C:cell periphery"/>
    <property type="evidence" value="ECO:0007669"/>
    <property type="project" value="UniProtKB-ARBA"/>
</dbReference>
<accession>A0A9W8LM70</accession>
<sequence>MTIVKEYRITNNCTVDEYRIAQLYAVAKMSMNETGGGEGVEVLKNEPYDNEMGKGQYTYKIYHLGSRLPAILRPLIPKDMLILHEEAWNGYPHCKTVVTNPYMKENMRVVTETMHLPDRGETANALKLSPELLAQRQVEYIDVADSSAISKKAYKEAEDPSIYKSEKTSRGPLDKPGWEKECEPVMTCYKVVTAEFKWWGITSTAEPLIQSNMKNVFTMFHRQLFCDTDEWFGMTIEDLRALEEETAKKLVEKRQQEATTRTDFS</sequence>
<reference evidence="2" key="1">
    <citation type="submission" date="2022-07" db="EMBL/GenBank/DDBJ databases">
        <title>Phylogenomic reconstructions and comparative analyses of Kickxellomycotina fungi.</title>
        <authorList>
            <person name="Reynolds N.K."/>
            <person name="Stajich J.E."/>
            <person name="Barry K."/>
            <person name="Grigoriev I.V."/>
            <person name="Crous P."/>
            <person name="Smith M.E."/>
        </authorList>
    </citation>
    <scope>NUCLEOTIDE SEQUENCE</scope>
    <source>
        <strain evidence="2">BCRC 34489</strain>
    </source>
</reference>
<dbReference type="PANTHER" id="PTHR10658">
    <property type="entry name" value="PHOSPHATIDYLINOSITOL TRANSFER PROTEIN"/>
    <property type="match status" value="1"/>
</dbReference>
<name>A0A9W8LM70_9FUNG</name>
<evidence type="ECO:0000259" key="1">
    <source>
        <dbReference type="Pfam" id="PF02121"/>
    </source>
</evidence>
<dbReference type="Pfam" id="PF02121">
    <property type="entry name" value="IP_trans"/>
    <property type="match status" value="1"/>
</dbReference>
<dbReference type="Gene3D" id="3.30.530.20">
    <property type="match status" value="1"/>
</dbReference>
<dbReference type="OrthoDB" id="18453at2759"/>
<comment type="caution">
    <text evidence="2">The sequence shown here is derived from an EMBL/GenBank/DDBJ whole genome shotgun (WGS) entry which is preliminary data.</text>
</comment>
<gene>
    <name evidence="2" type="ORF">GGI15_001830</name>
</gene>
<dbReference type="InterPro" id="IPR023393">
    <property type="entry name" value="START-like_dom_sf"/>
</dbReference>